<sequence length="83" mass="9666">MHEWINWSVLRNSRCLNFLSLQQKRNCKTLFATFIVPVKLKLAAAGHSSPPLVQTKDTLVHLHNFDKLRQIDSQQQIVRFNPV</sequence>
<name>A0ABW3K633_9BACT</name>
<gene>
    <name evidence="1" type="ORF">ACFQ21_19430</name>
</gene>
<evidence type="ECO:0000313" key="1">
    <source>
        <dbReference type="EMBL" id="MFD1001510.1"/>
    </source>
</evidence>
<dbReference type="EMBL" id="JBHTKA010000007">
    <property type="protein sequence ID" value="MFD1001510.1"/>
    <property type="molecule type" value="Genomic_DNA"/>
</dbReference>
<dbReference type="RefSeq" id="WP_377581420.1">
    <property type="nucleotide sequence ID" value="NZ_JBHTKA010000007.1"/>
</dbReference>
<dbReference type="Proteomes" id="UP001597112">
    <property type="component" value="Unassembled WGS sequence"/>
</dbReference>
<keyword evidence="2" id="KW-1185">Reference proteome</keyword>
<reference evidence="2" key="1">
    <citation type="journal article" date="2019" name="Int. J. Syst. Evol. Microbiol.">
        <title>The Global Catalogue of Microorganisms (GCM) 10K type strain sequencing project: providing services to taxonomists for standard genome sequencing and annotation.</title>
        <authorList>
            <consortium name="The Broad Institute Genomics Platform"/>
            <consortium name="The Broad Institute Genome Sequencing Center for Infectious Disease"/>
            <person name="Wu L."/>
            <person name="Ma J."/>
        </authorList>
    </citation>
    <scope>NUCLEOTIDE SEQUENCE [LARGE SCALE GENOMIC DNA]</scope>
    <source>
        <strain evidence="2">CCUG 58938</strain>
    </source>
</reference>
<proteinExistence type="predicted"/>
<comment type="caution">
    <text evidence="1">The sequence shown here is derived from an EMBL/GenBank/DDBJ whole genome shotgun (WGS) entry which is preliminary data.</text>
</comment>
<protein>
    <submittedName>
        <fullName evidence="1">Uncharacterized protein</fullName>
    </submittedName>
</protein>
<organism evidence="1 2">
    <name type="scientific">Ohtaekwangia kribbensis</name>
    <dbReference type="NCBI Taxonomy" id="688913"/>
    <lineage>
        <taxon>Bacteria</taxon>
        <taxon>Pseudomonadati</taxon>
        <taxon>Bacteroidota</taxon>
        <taxon>Cytophagia</taxon>
        <taxon>Cytophagales</taxon>
        <taxon>Fulvivirgaceae</taxon>
        <taxon>Ohtaekwangia</taxon>
    </lineage>
</organism>
<evidence type="ECO:0000313" key="2">
    <source>
        <dbReference type="Proteomes" id="UP001597112"/>
    </source>
</evidence>
<accession>A0ABW3K633</accession>